<sequence length="133" mass="15357">MYTILLSIGNALKRNYMNWKLIYFLLIVLFLGLFAGFNMKNSCDISLIFYTFENVPVYVSNIFSFLIGLILTIPFFFGNKKKKNKPVNEKKETFTASDGVGIDTVDLKKPKKSWFKRKKESKTSISESNSEIK</sequence>
<evidence type="ECO:0000313" key="3">
    <source>
        <dbReference type="EMBL" id="UTY28642.1"/>
    </source>
</evidence>
<feature type="transmembrane region" description="Helical" evidence="2">
    <location>
        <begin position="21"/>
        <end position="37"/>
    </location>
</feature>
<evidence type="ECO:0008006" key="5">
    <source>
        <dbReference type="Google" id="ProtNLM"/>
    </source>
</evidence>
<gene>
    <name evidence="3" type="ORF">E4N76_06270</name>
</gene>
<feature type="region of interest" description="Disordered" evidence="1">
    <location>
        <begin position="114"/>
        <end position="133"/>
    </location>
</feature>
<feature type="compositionally biased region" description="Polar residues" evidence="1">
    <location>
        <begin position="123"/>
        <end position="133"/>
    </location>
</feature>
<evidence type="ECO:0000256" key="1">
    <source>
        <dbReference type="SAM" id="MobiDB-lite"/>
    </source>
</evidence>
<feature type="transmembrane region" description="Helical" evidence="2">
    <location>
        <begin position="57"/>
        <end position="77"/>
    </location>
</feature>
<evidence type="ECO:0000256" key="2">
    <source>
        <dbReference type="SAM" id="Phobius"/>
    </source>
</evidence>
<reference evidence="3" key="1">
    <citation type="submission" date="2019-04" db="EMBL/GenBank/DDBJ databases">
        <title>Whole genome sequencing of oral phylogroup 2 treponemes.</title>
        <authorList>
            <person name="Chan Y."/>
            <person name="Zeng H.H."/>
            <person name="Yu X.L."/>
            <person name="Leung W.K."/>
            <person name="Watt R.M."/>
        </authorList>
    </citation>
    <scope>NUCLEOTIDE SEQUENCE</scope>
    <source>
        <strain evidence="3">OMZ 847</strain>
    </source>
</reference>
<dbReference type="EMBL" id="CP038802">
    <property type="protein sequence ID" value="UTY28642.1"/>
    <property type="molecule type" value="Genomic_DNA"/>
</dbReference>
<keyword evidence="2" id="KW-0812">Transmembrane</keyword>
<protein>
    <recommendedName>
        <fullName evidence="5">Integral membrane protein</fullName>
    </recommendedName>
</protein>
<keyword evidence="4" id="KW-1185">Reference proteome</keyword>
<name>A0ABY5HUL7_9SPIR</name>
<dbReference type="Proteomes" id="UP001059401">
    <property type="component" value="Chromosome"/>
</dbReference>
<evidence type="ECO:0000313" key="4">
    <source>
        <dbReference type="Proteomes" id="UP001059401"/>
    </source>
</evidence>
<proteinExistence type="predicted"/>
<organism evidence="3 4">
    <name type="scientific">Treponema putidum</name>
    <dbReference type="NCBI Taxonomy" id="221027"/>
    <lineage>
        <taxon>Bacteria</taxon>
        <taxon>Pseudomonadati</taxon>
        <taxon>Spirochaetota</taxon>
        <taxon>Spirochaetia</taxon>
        <taxon>Spirochaetales</taxon>
        <taxon>Treponemataceae</taxon>
        <taxon>Treponema</taxon>
    </lineage>
</organism>
<accession>A0ABY5HUL7</accession>
<keyword evidence="2" id="KW-0472">Membrane</keyword>
<keyword evidence="2" id="KW-1133">Transmembrane helix</keyword>